<dbReference type="Gene3D" id="3.40.50.150">
    <property type="entry name" value="Vaccinia Virus protein VP39"/>
    <property type="match status" value="1"/>
</dbReference>
<proteinExistence type="predicted"/>
<dbReference type="GO" id="GO:0032259">
    <property type="term" value="P:methylation"/>
    <property type="evidence" value="ECO:0007669"/>
    <property type="project" value="UniProtKB-KW"/>
</dbReference>
<organism evidence="2 3">
    <name type="scientific">Acinetobacter venetianus</name>
    <dbReference type="NCBI Taxonomy" id="52133"/>
    <lineage>
        <taxon>Bacteria</taxon>
        <taxon>Pseudomonadati</taxon>
        <taxon>Pseudomonadota</taxon>
        <taxon>Gammaproteobacteria</taxon>
        <taxon>Moraxellales</taxon>
        <taxon>Moraxellaceae</taxon>
        <taxon>Acinetobacter</taxon>
    </lineage>
</organism>
<dbReference type="InterPro" id="IPR029063">
    <property type="entry name" value="SAM-dependent_MTases_sf"/>
</dbReference>
<keyword evidence="2" id="KW-0489">Methyltransferase</keyword>
<name>A0A150HPF6_9GAMM</name>
<sequence>MIYQFYQRRVFPHLLNQVMQTASLMDKRRELLLPIEGEVLEIGFGTGLNIPFYGNVDTLYALEPNPDIYHLAVERVQHAPFNVKHVQSSAEKLPFADASLDHIVSTWTLCSIPQLDQALAEIYRVLKPTGTFHLVEHVKHPDSVKIQSLQTLLTPIQKRIGDGCHLNRDIERSLAQAKFKFIEKQYFDAEGIPVIAQKMLLARVQKIDLDQLS</sequence>
<dbReference type="GO" id="GO:0008757">
    <property type="term" value="F:S-adenosylmethionine-dependent methyltransferase activity"/>
    <property type="evidence" value="ECO:0007669"/>
    <property type="project" value="InterPro"/>
</dbReference>
<dbReference type="SUPFAM" id="SSF53335">
    <property type="entry name" value="S-adenosyl-L-methionine-dependent methyltransferases"/>
    <property type="match status" value="1"/>
</dbReference>
<dbReference type="AlphaFoldDB" id="A0A150HPF6"/>
<reference evidence="2 3" key="1">
    <citation type="journal article" date="2016" name="Sci. Rep.">
        <title>Genomic and phenotypic characterization of the species Acinetobacter venetianus.</title>
        <authorList>
            <person name="Fondi M."/>
            <person name="Maida I."/>
            <person name="Perrin E."/>
            <person name="Orlandini V."/>
            <person name="La Torre L."/>
            <person name="Bosi E."/>
            <person name="Negroni A."/>
            <person name="Zanaroli G."/>
            <person name="Fava F."/>
            <person name="Decorosi F."/>
            <person name="Giovannetti L."/>
            <person name="Viti C."/>
            <person name="Vaneechoutte M."/>
            <person name="Dijkshoorn L."/>
            <person name="Fani R."/>
        </authorList>
    </citation>
    <scope>NUCLEOTIDE SEQUENCE [LARGE SCALE GENOMIC DNA]</scope>
    <source>
        <strain evidence="2 3">LUH13518</strain>
    </source>
</reference>
<dbReference type="Pfam" id="PF08241">
    <property type="entry name" value="Methyltransf_11"/>
    <property type="match status" value="1"/>
</dbReference>
<feature type="domain" description="Methyltransferase type 11" evidence="1">
    <location>
        <begin position="40"/>
        <end position="132"/>
    </location>
</feature>
<protein>
    <submittedName>
        <fullName evidence="2">Ubiquinone/menaquinone biosynthesis C-methyltransferase UbiE</fullName>
        <ecNumber evidence="2">2.1.1.163</ecNumber>
    </submittedName>
</protein>
<dbReference type="RefSeq" id="WP_019385474.1">
    <property type="nucleotide sequence ID" value="NZ_CAXGOK010000128.1"/>
</dbReference>
<accession>A0A150HPF6</accession>
<gene>
    <name evidence="2" type="primary">ubiE_4</name>
    <name evidence="2" type="ORF">AVENLUH13518_03156</name>
</gene>
<dbReference type="EMBL" id="JRHX01000092">
    <property type="protein sequence ID" value="KXZ68431.1"/>
    <property type="molecule type" value="Genomic_DNA"/>
</dbReference>
<dbReference type="GO" id="GO:0043770">
    <property type="term" value="F:demethylmenaquinone methyltransferase activity"/>
    <property type="evidence" value="ECO:0007669"/>
    <property type="project" value="UniProtKB-EC"/>
</dbReference>
<dbReference type="PANTHER" id="PTHR45036">
    <property type="entry name" value="METHYLTRANSFERASE LIKE 7B"/>
    <property type="match status" value="1"/>
</dbReference>
<dbReference type="CDD" id="cd02440">
    <property type="entry name" value="AdoMet_MTases"/>
    <property type="match status" value="1"/>
</dbReference>
<comment type="caution">
    <text evidence="2">The sequence shown here is derived from an EMBL/GenBank/DDBJ whole genome shotgun (WGS) entry which is preliminary data.</text>
</comment>
<dbReference type="PATRIC" id="fig|52133.19.peg.3207"/>
<dbReference type="InterPro" id="IPR052356">
    <property type="entry name" value="Thiol_S-MT"/>
</dbReference>
<dbReference type="InterPro" id="IPR013216">
    <property type="entry name" value="Methyltransf_11"/>
</dbReference>
<evidence type="ECO:0000313" key="2">
    <source>
        <dbReference type="EMBL" id="KXZ68431.1"/>
    </source>
</evidence>
<keyword evidence="2" id="KW-0808">Transferase</keyword>
<evidence type="ECO:0000313" key="3">
    <source>
        <dbReference type="Proteomes" id="UP000075544"/>
    </source>
</evidence>
<dbReference type="EC" id="2.1.1.163" evidence="2"/>
<keyword evidence="2" id="KW-0830">Ubiquinone</keyword>
<dbReference type="PANTHER" id="PTHR45036:SF1">
    <property type="entry name" value="METHYLTRANSFERASE LIKE 7A"/>
    <property type="match status" value="1"/>
</dbReference>
<dbReference type="Proteomes" id="UP000075544">
    <property type="component" value="Unassembled WGS sequence"/>
</dbReference>
<evidence type="ECO:0000259" key="1">
    <source>
        <dbReference type="Pfam" id="PF08241"/>
    </source>
</evidence>